<dbReference type="EMBL" id="BART01019644">
    <property type="protein sequence ID" value="GAG94447.1"/>
    <property type="molecule type" value="Genomic_DNA"/>
</dbReference>
<keyword evidence="2" id="KW-0378">Hydrolase</keyword>
<sequence>CWCRKGVYPANIVLQEQSQDLAILKISSSRSLPAAKMGDSEMIEVGDIVLTVGNPFGLEQTVTMGIISDDRRDMTIEGRLYEDLIQTDAAINSGNSGGPLINIYGEVIGINTAIYAPTGIFTGVGFAIPINKVKQLLNQVY</sequence>
<dbReference type="GO" id="GO:0004252">
    <property type="term" value="F:serine-type endopeptidase activity"/>
    <property type="evidence" value="ECO:0007669"/>
    <property type="project" value="InterPro"/>
</dbReference>
<dbReference type="PANTHER" id="PTHR43343">
    <property type="entry name" value="PEPTIDASE S12"/>
    <property type="match status" value="1"/>
</dbReference>
<dbReference type="InterPro" id="IPR051201">
    <property type="entry name" value="Chloro_Bact_Ser_Proteases"/>
</dbReference>
<gene>
    <name evidence="3" type="ORF">S01H4_36705</name>
</gene>
<evidence type="ECO:0000313" key="3">
    <source>
        <dbReference type="EMBL" id="GAG94447.1"/>
    </source>
</evidence>
<dbReference type="Gene3D" id="2.40.10.120">
    <property type="match status" value="1"/>
</dbReference>
<dbReference type="InterPro" id="IPR009003">
    <property type="entry name" value="Peptidase_S1_PA"/>
</dbReference>
<protein>
    <recommendedName>
        <fullName evidence="4">Peptidase S1 domain-containing protein</fullName>
    </recommendedName>
</protein>
<dbReference type="SUPFAM" id="SSF50494">
    <property type="entry name" value="Trypsin-like serine proteases"/>
    <property type="match status" value="1"/>
</dbReference>
<proteinExistence type="predicted"/>
<keyword evidence="1" id="KW-0645">Protease</keyword>
<dbReference type="Pfam" id="PF13365">
    <property type="entry name" value="Trypsin_2"/>
    <property type="match status" value="1"/>
</dbReference>
<dbReference type="GO" id="GO:0006508">
    <property type="term" value="P:proteolysis"/>
    <property type="evidence" value="ECO:0007669"/>
    <property type="project" value="UniProtKB-KW"/>
</dbReference>
<dbReference type="PRINTS" id="PR00834">
    <property type="entry name" value="PROTEASES2C"/>
</dbReference>
<dbReference type="AlphaFoldDB" id="X1CNE6"/>
<organism evidence="3">
    <name type="scientific">marine sediment metagenome</name>
    <dbReference type="NCBI Taxonomy" id="412755"/>
    <lineage>
        <taxon>unclassified sequences</taxon>
        <taxon>metagenomes</taxon>
        <taxon>ecological metagenomes</taxon>
    </lineage>
</organism>
<evidence type="ECO:0000256" key="2">
    <source>
        <dbReference type="ARBA" id="ARBA00022801"/>
    </source>
</evidence>
<feature type="non-terminal residue" evidence="3">
    <location>
        <position position="1"/>
    </location>
</feature>
<comment type="caution">
    <text evidence="3">The sequence shown here is derived from an EMBL/GenBank/DDBJ whole genome shotgun (WGS) entry which is preliminary data.</text>
</comment>
<reference evidence="3" key="1">
    <citation type="journal article" date="2014" name="Front. Microbiol.">
        <title>High frequency of phylogenetically diverse reductive dehalogenase-homologous genes in deep subseafloor sedimentary metagenomes.</title>
        <authorList>
            <person name="Kawai M."/>
            <person name="Futagami T."/>
            <person name="Toyoda A."/>
            <person name="Takaki Y."/>
            <person name="Nishi S."/>
            <person name="Hori S."/>
            <person name="Arai W."/>
            <person name="Tsubouchi T."/>
            <person name="Morono Y."/>
            <person name="Uchiyama I."/>
            <person name="Ito T."/>
            <person name="Fujiyama A."/>
            <person name="Inagaki F."/>
            <person name="Takami H."/>
        </authorList>
    </citation>
    <scope>NUCLEOTIDE SEQUENCE</scope>
    <source>
        <strain evidence="3">Expedition CK06-06</strain>
    </source>
</reference>
<evidence type="ECO:0000256" key="1">
    <source>
        <dbReference type="ARBA" id="ARBA00022670"/>
    </source>
</evidence>
<dbReference type="InterPro" id="IPR001940">
    <property type="entry name" value="Peptidase_S1C"/>
</dbReference>
<accession>X1CNE6</accession>
<evidence type="ECO:0008006" key="4">
    <source>
        <dbReference type="Google" id="ProtNLM"/>
    </source>
</evidence>
<name>X1CNE6_9ZZZZ</name>
<dbReference type="PANTHER" id="PTHR43343:SF3">
    <property type="entry name" value="PROTEASE DO-LIKE 8, CHLOROPLASTIC"/>
    <property type="match status" value="1"/>
</dbReference>